<dbReference type="PANTHER" id="PTHR37302:SF1">
    <property type="entry name" value="PROTEIN DINB"/>
    <property type="match status" value="1"/>
</dbReference>
<dbReference type="OrthoDB" id="9807509at2"/>
<feature type="binding site" evidence="3">
    <location>
        <position position="132"/>
    </location>
    <ligand>
        <name>a divalent metal cation</name>
        <dbReference type="ChEBI" id="CHEBI:60240"/>
    </ligand>
</feature>
<sequence>MSTLLRTVYRYHAWANNDLFGKLEMLAGESQKDERHTAIRLINHYYVVAQIFAAHLSGTNHHYESDNTVETPTLSELRAAVAASDQWYLDYVQNVSAAKLSESVPFTFTDGDKGYMTREEMLTHVALHGGYHRGEVGRILSIFSITPPWDTFAVFLHQSEPSRRQQGDKQPMPAIRAERVCGLHFLKPFRDPIESDKEVGNSDRHLLRPSR</sequence>
<evidence type="ECO:0000313" key="5">
    <source>
        <dbReference type="Proteomes" id="UP000298225"/>
    </source>
</evidence>
<dbReference type="AlphaFoldDB" id="A0A4Y9KWG6"/>
<accession>A0A4Y9KWG6</accession>
<reference evidence="4 5" key="1">
    <citation type="submission" date="2019-03" db="EMBL/GenBank/DDBJ databases">
        <title>Bradyrhizobium strains diversity isolated from Chamaecrista fasciculata.</title>
        <authorList>
            <person name="Urquiaga M.C.O."/>
            <person name="Hungria M."/>
            <person name="Delamuta J.R.M."/>
        </authorList>
    </citation>
    <scope>NUCLEOTIDE SEQUENCE [LARGE SCALE GENOMIC DNA]</scope>
    <source>
        <strain evidence="4 5">CNPSo 3424</strain>
    </source>
</reference>
<feature type="binding site" evidence="3">
    <location>
        <position position="128"/>
    </location>
    <ligand>
        <name>a divalent metal cation</name>
        <dbReference type="ChEBI" id="CHEBI:60240"/>
    </ligand>
</feature>
<dbReference type="PANTHER" id="PTHR37302">
    <property type="entry name" value="SLR1116 PROTEIN"/>
    <property type="match status" value="1"/>
</dbReference>
<keyword evidence="5" id="KW-1185">Reference proteome</keyword>
<protein>
    <submittedName>
        <fullName evidence="4">Damage-inducible protein DinB</fullName>
    </submittedName>
</protein>
<dbReference type="InterPro" id="IPR034660">
    <property type="entry name" value="DinB/YfiT-like"/>
</dbReference>
<name>A0A4Y9KWG6_9BRAD</name>
<dbReference type="InterPro" id="IPR007837">
    <property type="entry name" value="DinB"/>
</dbReference>
<comment type="similarity">
    <text evidence="1">Belongs to the DinB family.</text>
</comment>
<dbReference type="Proteomes" id="UP000298225">
    <property type="component" value="Unassembled WGS sequence"/>
</dbReference>
<dbReference type="RefSeq" id="WP_135170654.1">
    <property type="nucleotide sequence ID" value="NZ_SPQU01000013.1"/>
</dbReference>
<dbReference type="Pfam" id="PF05163">
    <property type="entry name" value="DinB"/>
    <property type="match status" value="1"/>
</dbReference>
<comment type="caution">
    <text evidence="4">The sequence shown here is derived from an EMBL/GenBank/DDBJ whole genome shotgun (WGS) entry which is preliminary data.</text>
</comment>
<dbReference type="GO" id="GO:0046872">
    <property type="term" value="F:metal ion binding"/>
    <property type="evidence" value="ECO:0007669"/>
    <property type="project" value="UniProtKB-KW"/>
</dbReference>
<proteinExistence type="inferred from homology"/>
<dbReference type="SUPFAM" id="SSF109854">
    <property type="entry name" value="DinB/YfiT-like putative metalloenzymes"/>
    <property type="match status" value="1"/>
</dbReference>
<evidence type="ECO:0000256" key="2">
    <source>
        <dbReference type="ARBA" id="ARBA00022723"/>
    </source>
</evidence>
<keyword evidence="2 3" id="KW-0479">Metal-binding</keyword>
<feature type="binding site" evidence="3">
    <location>
        <position position="44"/>
    </location>
    <ligand>
        <name>a divalent metal cation</name>
        <dbReference type="ChEBI" id="CHEBI:60240"/>
    </ligand>
</feature>
<evidence type="ECO:0000256" key="1">
    <source>
        <dbReference type="ARBA" id="ARBA00008635"/>
    </source>
</evidence>
<dbReference type="EMBL" id="SPQU01000013">
    <property type="protein sequence ID" value="TFV35691.1"/>
    <property type="molecule type" value="Genomic_DNA"/>
</dbReference>
<dbReference type="Gene3D" id="1.20.120.450">
    <property type="entry name" value="dinb family like domain"/>
    <property type="match status" value="1"/>
</dbReference>
<gene>
    <name evidence="4" type="ORF">E4K66_25590</name>
</gene>
<evidence type="ECO:0000256" key="3">
    <source>
        <dbReference type="PIRSR" id="PIRSR607837-1"/>
    </source>
</evidence>
<evidence type="ECO:0000313" key="4">
    <source>
        <dbReference type="EMBL" id="TFV35691.1"/>
    </source>
</evidence>
<organism evidence="4 5">
    <name type="scientific">Bradyrhizobium frederickii</name>
    <dbReference type="NCBI Taxonomy" id="2560054"/>
    <lineage>
        <taxon>Bacteria</taxon>
        <taxon>Pseudomonadati</taxon>
        <taxon>Pseudomonadota</taxon>
        <taxon>Alphaproteobacteria</taxon>
        <taxon>Hyphomicrobiales</taxon>
        <taxon>Nitrobacteraceae</taxon>
        <taxon>Bradyrhizobium</taxon>
    </lineage>
</organism>